<name>A0A811R7Y8_9POAL</name>
<dbReference type="AlphaFoldDB" id="A0A811R7Y8"/>
<reference evidence="2" key="1">
    <citation type="submission" date="2020-10" db="EMBL/GenBank/DDBJ databases">
        <authorList>
            <person name="Han B."/>
            <person name="Lu T."/>
            <person name="Zhao Q."/>
            <person name="Huang X."/>
            <person name="Zhao Y."/>
        </authorList>
    </citation>
    <scope>NUCLEOTIDE SEQUENCE</scope>
</reference>
<evidence type="ECO:0000313" key="2">
    <source>
        <dbReference type="EMBL" id="CAD6266212.1"/>
    </source>
</evidence>
<accession>A0A811R7Y8</accession>
<keyword evidence="1" id="KW-0732">Signal</keyword>
<dbReference type="EMBL" id="CAJGYO010000013">
    <property type="protein sequence ID" value="CAD6266212.1"/>
    <property type="molecule type" value="Genomic_DNA"/>
</dbReference>
<evidence type="ECO:0000313" key="3">
    <source>
        <dbReference type="Proteomes" id="UP000604825"/>
    </source>
</evidence>
<keyword evidence="3" id="KW-1185">Reference proteome</keyword>
<comment type="caution">
    <text evidence="2">The sequence shown here is derived from an EMBL/GenBank/DDBJ whole genome shotgun (WGS) entry which is preliminary data.</text>
</comment>
<organism evidence="2 3">
    <name type="scientific">Miscanthus lutarioriparius</name>
    <dbReference type="NCBI Taxonomy" id="422564"/>
    <lineage>
        <taxon>Eukaryota</taxon>
        <taxon>Viridiplantae</taxon>
        <taxon>Streptophyta</taxon>
        <taxon>Embryophyta</taxon>
        <taxon>Tracheophyta</taxon>
        <taxon>Spermatophyta</taxon>
        <taxon>Magnoliopsida</taxon>
        <taxon>Liliopsida</taxon>
        <taxon>Poales</taxon>
        <taxon>Poaceae</taxon>
        <taxon>PACMAD clade</taxon>
        <taxon>Panicoideae</taxon>
        <taxon>Andropogonodae</taxon>
        <taxon>Andropogoneae</taxon>
        <taxon>Saccharinae</taxon>
        <taxon>Miscanthus</taxon>
    </lineage>
</organism>
<evidence type="ECO:0000256" key="1">
    <source>
        <dbReference type="SAM" id="SignalP"/>
    </source>
</evidence>
<feature type="signal peptide" evidence="1">
    <location>
        <begin position="1"/>
        <end position="23"/>
    </location>
</feature>
<sequence length="143" mass="15860">MVRLYHLSLLLLACLATAAAVAADLPGGKKVTITMSLGLAVQYLLTTLEKQQDYEKASRSEGTTCHQASSAYDQFVTWPAGSFSFPSSRICWRESRWGWHAQWQSGIGDRAFDPFLRRLGAFGVSSFMSCFCYQQVPSRSGSF</sequence>
<dbReference type="Proteomes" id="UP000604825">
    <property type="component" value="Unassembled WGS sequence"/>
</dbReference>
<feature type="chain" id="PRO_5032668346" evidence="1">
    <location>
        <begin position="24"/>
        <end position="143"/>
    </location>
</feature>
<gene>
    <name evidence="2" type="ORF">NCGR_LOCUS49517</name>
</gene>
<proteinExistence type="predicted"/>
<protein>
    <submittedName>
        <fullName evidence="2">Uncharacterized protein</fullName>
    </submittedName>
</protein>